<protein>
    <submittedName>
        <fullName evidence="5">Cupin domain-containing protein</fullName>
    </submittedName>
</protein>
<dbReference type="InterPro" id="IPR003347">
    <property type="entry name" value="JmjC_dom"/>
</dbReference>
<dbReference type="AlphaFoldDB" id="A0AB39TTA0"/>
<evidence type="ECO:0000313" key="5">
    <source>
        <dbReference type="EMBL" id="XDQ82334.1"/>
    </source>
</evidence>
<dbReference type="GO" id="GO:0032453">
    <property type="term" value="F:histone H3K4 demethylase activity"/>
    <property type="evidence" value="ECO:0007669"/>
    <property type="project" value="TreeGrafter"/>
</dbReference>
<reference evidence="5" key="1">
    <citation type="submission" date="2024-07" db="EMBL/GenBank/DDBJ databases">
        <authorList>
            <person name="Yu S.T."/>
        </authorList>
    </citation>
    <scope>NUCLEOTIDE SEQUENCE</scope>
    <source>
        <strain evidence="5">Y1</strain>
    </source>
</reference>
<dbReference type="EMBL" id="CP163445">
    <property type="protein sequence ID" value="XDQ82334.1"/>
    <property type="molecule type" value="Genomic_DNA"/>
</dbReference>
<dbReference type="InterPro" id="IPR039994">
    <property type="entry name" value="NO66-like"/>
</dbReference>
<evidence type="ECO:0000256" key="1">
    <source>
        <dbReference type="ARBA" id="ARBA00001954"/>
    </source>
</evidence>
<dbReference type="GO" id="GO:0046872">
    <property type="term" value="F:metal ion binding"/>
    <property type="evidence" value="ECO:0007669"/>
    <property type="project" value="UniProtKB-KW"/>
</dbReference>
<dbReference type="PANTHER" id="PTHR13096">
    <property type="entry name" value="MINA53 MYC INDUCED NUCLEAR ANTIGEN"/>
    <property type="match status" value="1"/>
</dbReference>
<proteinExistence type="predicted"/>
<dbReference type="Gene3D" id="2.60.120.650">
    <property type="entry name" value="Cupin"/>
    <property type="match status" value="1"/>
</dbReference>
<organism evidence="5">
    <name type="scientific">Streptomyces sp. Y1</name>
    <dbReference type="NCBI Taxonomy" id="3238634"/>
    <lineage>
        <taxon>Bacteria</taxon>
        <taxon>Bacillati</taxon>
        <taxon>Actinomycetota</taxon>
        <taxon>Actinomycetes</taxon>
        <taxon>Kitasatosporales</taxon>
        <taxon>Streptomycetaceae</taxon>
        <taxon>Streptomyces</taxon>
    </lineage>
</organism>
<dbReference type="PANTHER" id="PTHR13096:SF9">
    <property type="entry name" value="BIFUNCTIONAL LYSINE-SPECIFIC DEMETHYLASE AND HISTIDYL-HYDROXYLASE"/>
    <property type="match status" value="1"/>
</dbReference>
<comment type="cofactor">
    <cofactor evidence="1">
        <name>Fe(2+)</name>
        <dbReference type="ChEBI" id="CHEBI:29033"/>
    </cofactor>
</comment>
<dbReference type="RefSeq" id="WP_369184745.1">
    <property type="nucleotide sequence ID" value="NZ_CP163445.1"/>
</dbReference>
<dbReference type="PROSITE" id="PS51184">
    <property type="entry name" value="JMJC"/>
    <property type="match status" value="1"/>
</dbReference>
<feature type="domain" description="JmjC" evidence="4">
    <location>
        <begin position="88"/>
        <end position="240"/>
    </location>
</feature>
<sequence>MPLSQLLGPAAQSLLRACPTEPALHRRDDSALDREITLHLMDTHIDHDLLNPAFTAAVRDGQAVHPGRFSKDGRMRPGKLRALLDEGHTLNLRELQRTVPHLAELCRAIREETGYTLYVSGIITPPGGRGLRHHWDQFTAVVTQLHGYKVWPVWRPEVELPMDDYLDSPAMWTREMQDRWDTTEPYAEYHLGPGDTLVLPRGWVHSPHNTDGETTSFHLTFALRERTVLDLAEALLATALPRQEFRAGIAPDDLREDTLPETLRTVLRTLASHLDRTDPAASADLIRAGLTGRSR</sequence>
<dbReference type="Pfam" id="PF08007">
    <property type="entry name" value="JmjC_2"/>
    <property type="match status" value="1"/>
</dbReference>
<dbReference type="SUPFAM" id="SSF51197">
    <property type="entry name" value="Clavaminate synthase-like"/>
    <property type="match status" value="1"/>
</dbReference>
<keyword evidence="3" id="KW-0408">Iron</keyword>
<dbReference type="GO" id="GO:0051864">
    <property type="term" value="F:histone H3K36 demethylase activity"/>
    <property type="evidence" value="ECO:0007669"/>
    <property type="project" value="TreeGrafter"/>
</dbReference>
<evidence type="ECO:0000259" key="4">
    <source>
        <dbReference type="PROSITE" id="PS51184"/>
    </source>
</evidence>
<keyword evidence="2" id="KW-0479">Metal-binding</keyword>
<gene>
    <name evidence="5" type="ORF">AB2U05_29550</name>
</gene>
<accession>A0AB39TTA0</accession>
<evidence type="ECO:0000256" key="2">
    <source>
        <dbReference type="ARBA" id="ARBA00022723"/>
    </source>
</evidence>
<evidence type="ECO:0000256" key="3">
    <source>
        <dbReference type="ARBA" id="ARBA00023004"/>
    </source>
</evidence>
<name>A0AB39TTA0_9ACTN</name>